<reference evidence="5 6" key="1">
    <citation type="submission" date="2024-08" db="EMBL/GenBank/DDBJ databases">
        <authorList>
            <person name="Lu H."/>
        </authorList>
    </citation>
    <scope>NUCLEOTIDE SEQUENCE [LARGE SCALE GENOMIC DNA]</scope>
    <source>
        <strain evidence="5 6">BYS180W</strain>
    </source>
</reference>
<evidence type="ECO:0000256" key="1">
    <source>
        <dbReference type="ARBA" id="ARBA00022603"/>
    </source>
</evidence>
<dbReference type="SUPFAM" id="SSF53335">
    <property type="entry name" value="S-adenosyl-L-methionine-dependent methyltransferases"/>
    <property type="match status" value="1"/>
</dbReference>
<dbReference type="Proteomes" id="UP001606099">
    <property type="component" value="Unassembled WGS sequence"/>
</dbReference>
<dbReference type="GO" id="GO:0008168">
    <property type="term" value="F:methyltransferase activity"/>
    <property type="evidence" value="ECO:0007669"/>
    <property type="project" value="UniProtKB-KW"/>
</dbReference>
<sequence length="220" mass="23841">MSEPIERWQSFYQDRQRPVPFFRPVPDENLVDWVPAGSTAGGARALDIGCGNGRNALFLARQGYEVLALDYSASAIAWARELTAEAAQGLTSGGLTLRQADVFNTELPSAGFELVCDSGCFHHLLPAQRQPYIDLIARVLRPGGLLSLVCFAPEGGSGLSDAQAQDSGSTGGGLGYDEALLRQLWSPAFDIQTLRRMHELDASAPCFGKAFLWALRGLRR</sequence>
<keyword evidence="1 5" id="KW-0489">Methyltransferase</keyword>
<organism evidence="5 6">
    <name type="scientific">Roseateles rivi</name>
    <dbReference type="NCBI Taxonomy" id="3299028"/>
    <lineage>
        <taxon>Bacteria</taxon>
        <taxon>Pseudomonadati</taxon>
        <taxon>Pseudomonadota</taxon>
        <taxon>Betaproteobacteria</taxon>
        <taxon>Burkholderiales</taxon>
        <taxon>Sphaerotilaceae</taxon>
        <taxon>Roseateles</taxon>
    </lineage>
</organism>
<dbReference type="RefSeq" id="WP_394458436.1">
    <property type="nucleotide sequence ID" value="NZ_JBIGHZ010000001.1"/>
</dbReference>
<dbReference type="EMBL" id="JBIGHZ010000001">
    <property type="protein sequence ID" value="MFG6447063.1"/>
    <property type="molecule type" value="Genomic_DNA"/>
</dbReference>
<dbReference type="PANTHER" id="PTHR43464">
    <property type="entry name" value="METHYLTRANSFERASE"/>
    <property type="match status" value="1"/>
</dbReference>
<dbReference type="PANTHER" id="PTHR43464:SF19">
    <property type="entry name" value="UBIQUINONE BIOSYNTHESIS O-METHYLTRANSFERASE, MITOCHONDRIAL"/>
    <property type="match status" value="1"/>
</dbReference>
<comment type="caution">
    <text evidence="5">The sequence shown here is derived from an EMBL/GenBank/DDBJ whole genome shotgun (WGS) entry which is preliminary data.</text>
</comment>
<evidence type="ECO:0000256" key="3">
    <source>
        <dbReference type="ARBA" id="ARBA00022691"/>
    </source>
</evidence>
<feature type="domain" description="Methyltransferase" evidence="4">
    <location>
        <begin position="46"/>
        <end position="144"/>
    </location>
</feature>
<evidence type="ECO:0000313" key="5">
    <source>
        <dbReference type="EMBL" id="MFG6447063.1"/>
    </source>
</evidence>
<accession>A0ABW7FS03</accession>
<keyword evidence="6" id="KW-1185">Reference proteome</keyword>
<name>A0ABW7FS03_9BURK</name>
<dbReference type="CDD" id="cd02440">
    <property type="entry name" value="AdoMet_MTases"/>
    <property type="match status" value="1"/>
</dbReference>
<keyword evidence="2" id="KW-0808">Transferase</keyword>
<evidence type="ECO:0000256" key="2">
    <source>
        <dbReference type="ARBA" id="ARBA00022679"/>
    </source>
</evidence>
<protein>
    <submittedName>
        <fullName evidence="5">Class I SAM-dependent methyltransferase</fullName>
    </submittedName>
</protein>
<dbReference type="GO" id="GO:0032259">
    <property type="term" value="P:methylation"/>
    <property type="evidence" value="ECO:0007669"/>
    <property type="project" value="UniProtKB-KW"/>
</dbReference>
<dbReference type="Gene3D" id="3.40.50.150">
    <property type="entry name" value="Vaccinia Virus protein VP39"/>
    <property type="match status" value="1"/>
</dbReference>
<dbReference type="InterPro" id="IPR041698">
    <property type="entry name" value="Methyltransf_25"/>
</dbReference>
<evidence type="ECO:0000259" key="4">
    <source>
        <dbReference type="Pfam" id="PF13649"/>
    </source>
</evidence>
<dbReference type="Pfam" id="PF13649">
    <property type="entry name" value="Methyltransf_25"/>
    <property type="match status" value="1"/>
</dbReference>
<dbReference type="InterPro" id="IPR029063">
    <property type="entry name" value="SAM-dependent_MTases_sf"/>
</dbReference>
<gene>
    <name evidence="5" type="ORF">ACG0Z6_02265</name>
</gene>
<proteinExistence type="predicted"/>
<keyword evidence="3" id="KW-0949">S-adenosyl-L-methionine</keyword>
<evidence type="ECO:0000313" key="6">
    <source>
        <dbReference type="Proteomes" id="UP001606099"/>
    </source>
</evidence>